<keyword evidence="2" id="KW-1185">Reference proteome</keyword>
<comment type="caution">
    <text evidence="1">The sequence shown here is derived from an EMBL/GenBank/DDBJ whole genome shotgun (WGS) entry which is preliminary data.</text>
</comment>
<proteinExistence type="predicted"/>
<dbReference type="VEuPathDB" id="AmoebaDB:FDP41_013054"/>
<dbReference type="RefSeq" id="XP_044565284.1">
    <property type="nucleotide sequence ID" value="XM_044703642.1"/>
</dbReference>
<sequence length="286" mass="33027">MSFDLSESIKKIIDVSESAIIIDPTVDRNELENYAGFPCEVSFIHLATKKASICSLNNDMIDFFFHDSGCSELAPFGGNSKLQNFVACHTILALNNYGIHQNRWNVEKANNEKASVGRDVENDDGLMNAIFQLGVQDHFPTVWNHRKEYANTYYSLLMNNNFLLQMLDNFSPTSGGLIEKSDFLAFLFAKLKVLDLENEYLPKVQTFYEKLWSDYSVGSLWRFAKLEFFDSTKFSQEDFKYAREHDSYPIVLRKVVRHGYRIVDKIQHNDPFKQYCKAPDSECILL</sequence>
<organism evidence="1 2">
    <name type="scientific">Naegleria fowleri</name>
    <name type="common">Brain eating amoeba</name>
    <dbReference type="NCBI Taxonomy" id="5763"/>
    <lineage>
        <taxon>Eukaryota</taxon>
        <taxon>Discoba</taxon>
        <taxon>Heterolobosea</taxon>
        <taxon>Tetramitia</taxon>
        <taxon>Eutetramitia</taxon>
        <taxon>Vahlkampfiidae</taxon>
        <taxon>Naegleria</taxon>
    </lineage>
</organism>
<name>A0A6A5C0W8_NAEFO</name>
<evidence type="ECO:0000313" key="1">
    <source>
        <dbReference type="EMBL" id="KAF0980571.1"/>
    </source>
</evidence>
<dbReference type="VEuPathDB" id="AmoebaDB:NfTy_035070"/>
<evidence type="ECO:0000313" key="2">
    <source>
        <dbReference type="Proteomes" id="UP000444721"/>
    </source>
</evidence>
<reference evidence="1 2" key="1">
    <citation type="journal article" date="2019" name="Sci. Rep.">
        <title>Nanopore sequencing improves the draft genome of the human pathogenic amoeba Naegleria fowleri.</title>
        <authorList>
            <person name="Liechti N."/>
            <person name="Schurch N."/>
            <person name="Bruggmann R."/>
            <person name="Wittwer M."/>
        </authorList>
    </citation>
    <scope>NUCLEOTIDE SEQUENCE [LARGE SCALE GENOMIC DNA]</scope>
    <source>
        <strain evidence="1 2">ATCC 30894</strain>
    </source>
</reference>
<dbReference type="OrthoDB" id="10378147at2759"/>
<dbReference type="GeneID" id="68120269"/>
<accession>A0A6A5C0W8</accession>
<dbReference type="AlphaFoldDB" id="A0A6A5C0W8"/>
<dbReference type="VEuPathDB" id="AmoebaDB:NF0120560"/>
<dbReference type="EMBL" id="VFQX01000017">
    <property type="protein sequence ID" value="KAF0980571.1"/>
    <property type="molecule type" value="Genomic_DNA"/>
</dbReference>
<dbReference type="Proteomes" id="UP000444721">
    <property type="component" value="Unassembled WGS sequence"/>
</dbReference>
<protein>
    <submittedName>
        <fullName evidence="1">Uncharacterized protein</fullName>
    </submittedName>
</protein>
<gene>
    <name evidence="1" type="ORF">FDP41_013054</name>
</gene>